<dbReference type="GO" id="GO:0005737">
    <property type="term" value="C:cytoplasm"/>
    <property type="evidence" value="ECO:0007669"/>
    <property type="project" value="TreeGrafter"/>
</dbReference>
<dbReference type="PANTHER" id="PTHR45818:SF3">
    <property type="entry name" value="PROTEIN VAV"/>
    <property type="match status" value="1"/>
</dbReference>
<accession>A0AAF0IL30</accession>
<proteinExistence type="predicted"/>
<dbReference type="PANTHER" id="PTHR45818">
    <property type="entry name" value="PROTEIN VAV"/>
    <property type="match status" value="1"/>
</dbReference>
<evidence type="ECO:0000256" key="1">
    <source>
        <dbReference type="SAM" id="MobiDB-lite"/>
    </source>
</evidence>
<dbReference type="InterPro" id="IPR035899">
    <property type="entry name" value="DBL_dom_sf"/>
</dbReference>
<feature type="compositionally biased region" description="Basic and acidic residues" evidence="1">
    <location>
        <begin position="808"/>
        <end position="818"/>
    </location>
</feature>
<dbReference type="SMART" id="SM00325">
    <property type="entry name" value="RhoGEF"/>
    <property type="match status" value="1"/>
</dbReference>
<feature type="region of interest" description="Disordered" evidence="1">
    <location>
        <begin position="1"/>
        <end position="39"/>
    </location>
</feature>
<feature type="compositionally biased region" description="Polar residues" evidence="1">
    <location>
        <begin position="726"/>
        <end position="735"/>
    </location>
</feature>
<name>A0AAF0IL30_9EURO</name>
<evidence type="ECO:0000259" key="2">
    <source>
        <dbReference type="PROSITE" id="PS50010"/>
    </source>
</evidence>
<feature type="region of interest" description="Disordered" evidence="1">
    <location>
        <begin position="802"/>
        <end position="850"/>
    </location>
</feature>
<organism evidence="3 4">
    <name type="scientific">Emydomyces testavorans</name>
    <dbReference type="NCBI Taxonomy" id="2070801"/>
    <lineage>
        <taxon>Eukaryota</taxon>
        <taxon>Fungi</taxon>
        <taxon>Dikarya</taxon>
        <taxon>Ascomycota</taxon>
        <taxon>Pezizomycotina</taxon>
        <taxon>Eurotiomycetes</taxon>
        <taxon>Eurotiomycetidae</taxon>
        <taxon>Onygenales</taxon>
        <taxon>Nannizziopsiaceae</taxon>
        <taxon>Emydomyces</taxon>
    </lineage>
</organism>
<evidence type="ECO:0000313" key="3">
    <source>
        <dbReference type="EMBL" id="WEW61555.1"/>
    </source>
</evidence>
<dbReference type="PROSITE" id="PS50010">
    <property type="entry name" value="DH_2"/>
    <property type="match status" value="1"/>
</dbReference>
<dbReference type="InterPro" id="IPR000219">
    <property type="entry name" value="DH_dom"/>
</dbReference>
<feature type="domain" description="DH" evidence="2">
    <location>
        <begin position="164"/>
        <end position="427"/>
    </location>
</feature>
<dbReference type="EMBL" id="CP120631">
    <property type="protein sequence ID" value="WEW61555.1"/>
    <property type="molecule type" value="Genomic_DNA"/>
</dbReference>
<dbReference type="AlphaFoldDB" id="A0AAF0IL30"/>
<reference evidence="3" key="1">
    <citation type="submission" date="2023-03" db="EMBL/GenBank/DDBJ databases">
        <title>Emydomyces testavorans Genome Sequence.</title>
        <authorList>
            <person name="Hoyer L."/>
        </authorList>
    </citation>
    <scope>NUCLEOTIDE SEQUENCE</scope>
    <source>
        <strain evidence="3">16-2883</strain>
    </source>
</reference>
<sequence length="850" mass="96066">MASATEEETLEDFILENYPHEERLEEVEESADTSSEARSSYTFKEWIRSIRSSKASLPQGPLRFVADWPEDETLDDSYRMFPQERISRDDASFMTSSSFLHGVKTASMSLTSMSILNRARSNTLTSSHHRSSTLSGSDPRKSIDSNKLGSSFPPDETAWNYAVHRYRVIQELVDTEISYISTLKNLSQVGPLRIIYHEAESSFILTSSQGLSLVLIAPPGAHQSIDTLITLHEGLLEKLQNRSMTSGRSTNFLAVERVRRSNRGNGNSTAISTSGTNGRLLNPKKLRDSRIRSPTVTAASPTEAAEVACILELPRFLAYKEYLMKYPLVQNEIDRLRQSKQNWQAYDQGLEALFRTVQPFSSREKCANHARTISDLLIQPVQRLCKYQLFLTDLMRCTPSTQCSTAHETIQRVHKGMLAVTKEINSGAADPIALDRLRKTMELQKRLEFPSNQKIQEYCDILKLYGSIKVCGVLHIAYQTSEVVTGSYMVCALFESYVLLAISSSDREKFKVMAIIFIRGSRLEEAANGIGLHCPGTPYSWKLIFSFRHDLVELVFTACSEKEETEWLRNFLTQINPETDGQLEAVHRLTGHSKVYFTLKPLQAVIVNGRLLSIARRTSIHGTLITMASPDYLPIHIKGTTAFPPANQTTRPPLGRSQSMQCPRREVILTPKRQKRFKLERRLVDIWTRDIIPYPGMALGIGESLMRTSTDVLMGRFTGLPPFARRTNSNRTPARNKSVERFTIPKQESDKGETEPDEAMCPPPSKEAYQDDDLDKCNLENAIMEASPSPRRGFMSLRKKQSTLTKRARGDFPNEIRRKASKPSLRKRLSVALFKSNSPSKSRRDNTVEV</sequence>
<keyword evidence="4" id="KW-1185">Reference proteome</keyword>
<feature type="region of interest" description="Disordered" evidence="1">
    <location>
        <begin position="723"/>
        <end position="769"/>
    </location>
</feature>
<dbReference type="Gene3D" id="1.20.900.10">
    <property type="entry name" value="Dbl homology (DH) domain"/>
    <property type="match status" value="1"/>
</dbReference>
<protein>
    <recommendedName>
        <fullName evidence="2">DH domain-containing protein</fullName>
    </recommendedName>
</protein>
<feature type="region of interest" description="Disordered" evidence="1">
    <location>
        <begin position="121"/>
        <end position="149"/>
    </location>
</feature>
<feature type="compositionally biased region" description="Basic residues" evidence="1">
    <location>
        <begin position="819"/>
        <end position="829"/>
    </location>
</feature>
<dbReference type="SUPFAM" id="SSF48065">
    <property type="entry name" value="DBL homology domain (DH-domain)"/>
    <property type="match status" value="1"/>
</dbReference>
<dbReference type="GO" id="GO:0005085">
    <property type="term" value="F:guanyl-nucleotide exchange factor activity"/>
    <property type="evidence" value="ECO:0007669"/>
    <property type="project" value="InterPro"/>
</dbReference>
<dbReference type="Proteomes" id="UP001219355">
    <property type="component" value="Chromosome 5"/>
</dbReference>
<feature type="compositionally biased region" description="Low complexity" evidence="1">
    <location>
        <begin position="121"/>
        <end position="137"/>
    </location>
</feature>
<evidence type="ECO:0000313" key="4">
    <source>
        <dbReference type="Proteomes" id="UP001219355"/>
    </source>
</evidence>
<dbReference type="Pfam" id="PF00621">
    <property type="entry name" value="RhoGEF"/>
    <property type="match status" value="1"/>
</dbReference>
<gene>
    <name evidence="3" type="ORF">PRK78_007045</name>
</gene>
<feature type="compositionally biased region" description="Acidic residues" evidence="1">
    <location>
        <begin position="1"/>
        <end position="14"/>
    </location>
</feature>